<feature type="compositionally biased region" description="Polar residues" evidence="1">
    <location>
        <begin position="59"/>
        <end position="70"/>
    </location>
</feature>
<organism evidence="2 3">
    <name type="scientific">Apiosordaria backusii</name>
    <dbReference type="NCBI Taxonomy" id="314023"/>
    <lineage>
        <taxon>Eukaryota</taxon>
        <taxon>Fungi</taxon>
        <taxon>Dikarya</taxon>
        <taxon>Ascomycota</taxon>
        <taxon>Pezizomycotina</taxon>
        <taxon>Sordariomycetes</taxon>
        <taxon>Sordariomycetidae</taxon>
        <taxon>Sordariales</taxon>
        <taxon>Lasiosphaeriaceae</taxon>
        <taxon>Apiosordaria</taxon>
    </lineage>
</organism>
<dbReference type="EMBL" id="JAUKTV010000004">
    <property type="protein sequence ID" value="KAK0739540.1"/>
    <property type="molecule type" value="Genomic_DNA"/>
</dbReference>
<sequence length="155" mass="17318">MRDPYFRRQLMLLSSRGKRGTAGWVRSMKGHLASRPALVARLCKRRVCGRGFNLPPTRNGANRTSSSNSADPKHGPRFPSRCDQPGQMTSSDGLKGGLMSLMFGMYRSVVYVVLSAGKPVVSSSGHVGCQFWSRARSKFHHQQCKMQPTPRSWMF</sequence>
<dbReference type="AlphaFoldDB" id="A0AA40BSH1"/>
<evidence type="ECO:0000256" key="1">
    <source>
        <dbReference type="SAM" id="MobiDB-lite"/>
    </source>
</evidence>
<proteinExistence type="predicted"/>
<comment type="caution">
    <text evidence="2">The sequence shown here is derived from an EMBL/GenBank/DDBJ whole genome shotgun (WGS) entry which is preliminary data.</text>
</comment>
<evidence type="ECO:0000313" key="3">
    <source>
        <dbReference type="Proteomes" id="UP001172159"/>
    </source>
</evidence>
<dbReference type="Proteomes" id="UP001172159">
    <property type="component" value="Unassembled WGS sequence"/>
</dbReference>
<evidence type="ECO:0000313" key="2">
    <source>
        <dbReference type="EMBL" id="KAK0739540.1"/>
    </source>
</evidence>
<gene>
    <name evidence="2" type="ORF">B0T21DRAFT_346844</name>
</gene>
<name>A0AA40BSH1_9PEZI</name>
<feature type="region of interest" description="Disordered" evidence="1">
    <location>
        <begin position="53"/>
        <end position="90"/>
    </location>
</feature>
<reference evidence="2" key="1">
    <citation type="submission" date="2023-06" db="EMBL/GenBank/DDBJ databases">
        <title>Genome-scale phylogeny and comparative genomics of the fungal order Sordariales.</title>
        <authorList>
            <consortium name="Lawrence Berkeley National Laboratory"/>
            <person name="Hensen N."/>
            <person name="Bonometti L."/>
            <person name="Westerberg I."/>
            <person name="Brannstrom I.O."/>
            <person name="Guillou S."/>
            <person name="Cros-Aarteil S."/>
            <person name="Calhoun S."/>
            <person name="Haridas S."/>
            <person name="Kuo A."/>
            <person name="Mondo S."/>
            <person name="Pangilinan J."/>
            <person name="Riley R."/>
            <person name="Labutti K."/>
            <person name="Andreopoulos B."/>
            <person name="Lipzen A."/>
            <person name="Chen C."/>
            <person name="Yanf M."/>
            <person name="Daum C."/>
            <person name="Ng V."/>
            <person name="Clum A."/>
            <person name="Steindorff A."/>
            <person name="Ohm R."/>
            <person name="Martin F."/>
            <person name="Silar P."/>
            <person name="Natvig D."/>
            <person name="Lalanne C."/>
            <person name="Gautier V."/>
            <person name="Ament-Velasquez S.L."/>
            <person name="Kruys A."/>
            <person name="Hutchinson M.I."/>
            <person name="Powell A.J."/>
            <person name="Barry K."/>
            <person name="Miller A.N."/>
            <person name="Grigoriev I.V."/>
            <person name="Debuchy R."/>
            <person name="Gladieux P."/>
            <person name="Thoren M.H."/>
            <person name="Johannesson H."/>
        </authorList>
    </citation>
    <scope>NUCLEOTIDE SEQUENCE</scope>
    <source>
        <strain evidence="2">CBS 540.89</strain>
    </source>
</reference>
<protein>
    <submittedName>
        <fullName evidence="2">Uncharacterized protein</fullName>
    </submittedName>
</protein>
<keyword evidence="3" id="KW-1185">Reference proteome</keyword>
<accession>A0AA40BSH1</accession>